<dbReference type="Proteomes" id="UP000029120">
    <property type="component" value="Unassembled WGS sequence"/>
</dbReference>
<organism evidence="2 3">
    <name type="scientific">Arabis alpina</name>
    <name type="common">Alpine rock-cress</name>
    <dbReference type="NCBI Taxonomy" id="50452"/>
    <lineage>
        <taxon>Eukaryota</taxon>
        <taxon>Viridiplantae</taxon>
        <taxon>Streptophyta</taxon>
        <taxon>Embryophyta</taxon>
        <taxon>Tracheophyta</taxon>
        <taxon>Spermatophyta</taxon>
        <taxon>Magnoliopsida</taxon>
        <taxon>eudicotyledons</taxon>
        <taxon>Gunneridae</taxon>
        <taxon>Pentapetalae</taxon>
        <taxon>rosids</taxon>
        <taxon>malvids</taxon>
        <taxon>Brassicales</taxon>
        <taxon>Brassicaceae</taxon>
        <taxon>Arabideae</taxon>
        <taxon>Arabis</taxon>
    </lineage>
</organism>
<feature type="compositionally biased region" description="Basic residues" evidence="1">
    <location>
        <begin position="21"/>
        <end position="36"/>
    </location>
</feature>
<name>A0A087G2E8_ARAAL</name>
<sequence>MSKQQMDLGHQASMRKLNWLSRKRRKDRRCKLRIQL</sequence>
<evidence type="ECO:0000256" key="1">
    <source>
        <dbReference type="SAM" id="MobiDB-lite"/>
    </source>
</evidence>
<accession>A0A087G2E8</accession>
<proteinExistence type="predicted"/>
<evidence type="ECO:0000313" key="3">
    <source>
        <dbReference type="Proteomes" id="UP000029120"/>
    </source>
</evidence>
<dbReference type="EMBL" id="KL972797">
    <property type="protein sequence ID" value="KFK24050.1"/>
    <property type="molecule type" value="Genomic_DNA"/>
</dbReference>
<dbReference type="AlphaFoldDB" id="A0A087G2E8"/>
<reference evidence="3" key="1">
    <citation type="journal article" date="2015" name="Nat. Plants">
        <title>Genome expansion of Arabis alpina linked with retrotransposition and reduced symmetric DNA methylation.</title>
        <authorList>
            <person name="Willing E.M."/>
            <person name="Rawat V."/>
            <person name="Mandakova T."/>
            <person name="Maumus F."/>
            <person name="James G.V."/>
            <person name="Nordstroem K.J."/>
            <person name="Becker C."/>
            <person name="Warthmann N."/>
            <person name="Chica C."/>
            <person name="Szarzynska B."/>
            <person name="Zytnicki M."/>
            <person name="Albani M.C."/>
            <person name="Kiefer C."/>
            <person name="Bergonzi S."/>
            <person name="Castaings L."/>
            <person name="Mateos J.L."/>
            <person name="Berns M.C."/>
            <person name="Bujdoso N."/>
            <person name="Piofczyk T."/>
            <person name="de Lorenzo L."/>
            <person name="Barrero-Sicilia C."/>
            <person name="Mateos I."/>
            <person name="Piednoel M."/>
            <person name="Hagmann J."/>
            <person name="Chen-Min-Tao R."/>
            <person name="Iglesias-Fernandez R."/>
            <person name="Schuster S.C."/>
            <person name="Alonso-Blanco C."/>
            <person name="Roudier F."/>
            <person name="Carbonero P."/>
            <person name="Paz-Ares J."/>
            <person name="Davis S.J."/>
            <person name="Pecinka A."/>
            <person name="Quesneville H."/>
            <person name="Colot V."/>
            <person name="Lysak M.A."/>
            <person name="Weigel D."/>
            <person name="Coupland G."/>
            <person name="Schneeberger K."/>
        </authorList>
    </citation>
    <scope>NUCLEOTIDE SEQUENCE [LARGE SCALE GENOMIC DNA]</scope>
    <source>
        <strain evidence="3">cv. Pajares</strain>
    </source>
</reference>
<gene>
    <name evidence="2" type="ORF">AALP_AAs62710U000100</name>
</gene>
<evidence type="ECO:0000313" key="2">
    <source>
        <dbReference type="EMBL" id="KFK24050.1"/>
    </source>
</evidence>
<feature type="region of interest" description="Disordered" evidence="1">
    <location>
        <begin position="1"/>
        <end position="36"/>
    </location>
</feature>
<dbReference type="Gramene" id="KFK24050">
    <property type="protein sequence ID" value="KFK24050"/>
    <property type="gene ID" value="AALP_AAs62710U000100"/>
</dbReference>
<keyword evidence="3" id="KW-1185">Reference proteome</keyword>
<protein>
    <submittedName>
        <fullName evidence="2">Uncharacterized protein</fullName>
    </submittedName>
</protein>